<organism evidence="1 2">
    <name type="scientific">SAR86 cluster bacterium</name>
    <dbReference type="NCBI Taxonomy" id="2030880"/>
    <lineage>
        <taxon>Bacteria</taxon>
        <taxon>Pseudomonadati</taxon>
        <taxon>Pseudomonadota</taxon>
        <taxon>Gammaproteobacteria</taxon>
        <taxon>SAR86 cluster</taxon>
    </lineage>
</organism>
<comment type="caution">
    <text evidence="1">The sequence shown here is derived from an EMBL/GenBank/DDBJ whole genome shotgun (WGS) entry which is preliminary data.</text>
</comment>
<evidence type="ECO:0000313" key="1">
    <source>
        <dbReference type="EMBL" id="MBL6817955.1"/>
    </source>
</evidence>
<reference evidence="1" key="1">
    <citation type="submission" date="2020-10" db="EMBL/GenBank/DDBJ databases">
        <title>Microbiome of the Black Sea water column analyzed by genome centric metagenomics.</title>
        <authorList>
            <person name="Cabello-Yeves P.J."/>
            <person name="Callieri C."/>
            <person name="Picazo A."/>
            <person name="Mehrshad M."/>
            <person name="Haro-Moreno J.M."/>
            <person name="Roda-Garcia J."/>
            <person name="Dzembekova N."/>
            <person name="Slabakova V."/>
            <person name="Slabakova N."/>
            <person name="Moncheva S."/>
            <person name="Rodriguez-Valera F."/>
        </authorList>
    </citation>
    <scope>NUCLEOTIDE SEQUENCE</scope>
    <source>
        <strain evidence="1">BS307-5m-G50</strain>
    </source>
</reference>
<dbReference type="Proteomes" id="UP000711391">
    <property type="component" value="Unassembled WGS sequence"/>
</dbReference>
<evidence type="ECO:0000313" key="2">
    <source>
        <dbReference type="Proteomes" id="UP000711391"/>
    </source>
</evidence>
<proteinExistence type="predicted"/>
<dbReference type="AlphaFoldDB" id="A0A937I7D7"/>
<protein>
    <submittedName>
        <fullName evidence="1">Uncharacterized protein</fullName>
    </submittedName>
</protein>
<gene>
    <name evidence="1" type="ORF">ISQ64_00955</name>
</gene>
<sequence>MNTIIFGGLAIISLFVFFNLAKVKASSKQLDRPNRINRFQKHSTNNIIDGESKEIIEDDEKDS</sequence>
<dbReference type="EMBL" id="JADHQD010000003">
    <property type="protein sequence ID" value="MBL6817955.1"/>
    <property type="molecule type" value="Genomic_DNA"/>
</dbReference>
<accession>A0A937I7D7</accession>
<name>A0A937I7D7_9GAMM</name>